<reference evidence="2 3" key="1">
    <citation type="submission" date="2014-12" db="EMBL/GenBank/DDBJ databases">
        <title>16Stimator: statistical estimation of ribosomal gene copy numbers from draft genome assemblies.</title>
        <authorList>
            <person name="Perisin M.A."/>
            <person name="Vetter M."/>
            <person name="Gilbert J.A."/>
            <person name="Bergelson J."/>
        </authorList>
    </citation>
    <scope>NUCLEOTIDE SEQUENCE [LARGE SCALE GENOMIC DNA]</scope>
    <source>
        <strain evidence="2 3">MEJ086</strain>
    </source>
</reference>
<organism evidence="2 3">
    <name type="scientific">Pseudomonas fulva</name>
    <dbReference type="NCBI Taxonomy" id="47880"/>
    <lineage>
        <taxon>Bacteria</taxon>
        <taxon>Pseudomonadati</taxon>
        <taxon>Pseudomonadota</taxon>
        <taxon>Gammaproteobacteria</taxon>
        <taxon>Pseudomonadales</taxon>
        <taxon>Pseudomonadaceae</taxon>
        <taxon>Pseudomonas</taxon>
    </lineage>
</organism>
<gene>
    <name evidence="2" type="ORF">RU08_01320</name>
</gene>
<proteinExistence type="predicted"/>
<dbReference type="InterPro" id="IPR002686">
    <property type="entry name" value="Transposase_17"/>
</dbReference>
<dbReference type="PANTHER" id="PTHR36966:SF1">
    <property type="entry name" value="REP-ASSOCIATED TYROSINE TRANSPOSASE"/>
    <property type="match status" value="1"/>
</dbReference>
<sequence length="159" mass="18703">MDSSHFARRGHALRSGRVSEHGRIYLLTAVTLNRLPIFRDWQLARLLVAEMRRLHDGMHLRSLAWVIMPDHLHWLIQLENMPLEKLMRQLKSRSAISINNYRGRSGRLWQKGFHDHALRHADALLPTARYIVANPLRAGLVRHLADYPLWDAVWLEDQR</sequence>
<evidence type="ECO:0000259" key="1">
    <source>
        <dbReference type="SMART" id="SM01321"/>
    </source>
</evidence>
<comment type="caution">
    <text evidence="2">The sequence shown here is derived from an EMBL/GenBank/DDBJ whole genome shotgun (WGS) entry which is preliminary data.</text>
</comment>
<dbReference type="OrthoDB" id="9791101at2"/>
<protein>
    <submittedName>
        <fullName evidence="2">Transposase</fullName>
    </submittedName>
</protein>
<dbReference type="GO" id="GO:0043565">
    <property type="term" value="F:sequence-specific DNA binding"/>
    <property type="evidence" value="ECO:0007669"/>
    <property type="project" value="TreeGrafter"/>
</dbReference>
<dbReference type="AlphaFoldDB" id="A0A0D0KBJ0"/>
<dbReference type="Gene3D" id="3.30.70.1290">
    <property type="entry name" value="Transposase IS200-like"/>
    <property type="match status" value="1"/>
</dbReference>
<dbReference type="InterPro" id="IPR052715">
    <property type="entry name" value="RAYT_transposase"/>
</dbReference>
<dbReference type="RefSeq" id="WP_042551984.1">
    <property type="nucleotide sequence ID" value="NZ_JXQW01000002.1"/>
</dbReference>
<dbReference type="SUPFAM" id="SSF143422">
    <property type="entry name" value="Transposase IS200-like"/>
    <property type="match status" value="1"/>
</dbReference>
<dbReference type="Proteomes" id="UP000032068">
    <property type="component" value="Unassembled WGS sequence"/>
</dbReference>
<dbReference type="GO" id="GO:0006313">
    <property type="term" value="P:DNA transposition"/>
    <property type="evidence" value="ECO:0007669"/>
    <property type="project" value="InterPro"/>
</dbReference>
<dbReference type="EMBL" id="JXQW01000002">
    <property type="protein sequence ID" value="KIQ06379.1"/>
    <property type="molecule type" value="Genomic_DNA"/>
</dbReference>
<dbReference type="PANTHER" id="PTHR36966">
    <property type="entry name" value="REP-ASSOCIATED TYROSINE TRANSPOSASE"/>
    <property type="match status" value="1"/>
</dbReference>
<dbReference type="Pfam" id="PF01797">
    <property type="entry name" value="Y1_Tnp"/>
    <property type="match status" value="1"/>
</dbReference>
<evidence type="ECO:0000313" key="3">
    <source>
        <dbReference type="Proteomes" id="UP000032068"/>
    </source>
</evidence>
<name>A0A0D0KBJ0_9PSED</name>
<feature type="domain" description="Transposase IS200-like" evidence="1">
    <location>
        <begin position="20"/>
        <end position="134"/>
    </location>
</feature>
<dbReference type="SMART" id="SM01321">
    <property type="entry name" value="Y1_Tnp"/>
    <property type="match status" value="1"/>
</dbReference>
<accession>A0A0D0KBJ0</accession>
<dbReference type="GO" id="GO:0004803">
    <property type="term" value="F:transposase activity"/>
    <property type="evidence" value="ECO:0007669"/>
    <property type="project" value="InterPro"/>
</dbReference>
<evidence type="ECO:0000313" key="2">
    <source>
        <dbReference type="EMBL" id="KIQ06379.1"/>
    </source>
</evidence>
<dbReference type="InterPro" id="IPR036515">
    <property type="entry name" value="Transposase_17_sf"/>
</dbReference>
<dbReference type="NCBIfam" id="NF047646">
    <property type="entry name" value="REP_Tyr_transpos"/>
    <property type="match status" value="1"/>
</dbReference>